<dbReference type="Pfam" id="PF01370">
    <property type="entry name" value="Epimerase"/>
    <property type="match status" value="1"/>
</dbReference>
<proteinExistence type="predicted"/>
<evidence type="ECO:0000313" key="3">
    <source>
        <dbReference type="EMBL" id="SEQ18042.1"/>
    </source>
</evidence>
<name>A0A1H9DXI0_9BACT</name>
<reference evidence="4" key="1">
    <citation type="submission" date="2016-10" db="EMBL/GenBank/DDBJ databases">
        <authorList>
            <person name="Varghese N."/>
            <person name="Submissions S."/>
        </authorList>
    </citation>
    <scope>NUCLEOTIDE SEQUENCE [LARGE SCALE GENOMIC DNA]</scope>
    <source>
        <strain evidence="4">DSM 24740</strain>
    </source>
</reference>
<dbReference type="STRING" id="478744.SAMN05444359_106165"/>
<dbReference type="InParanoid" id="A0A1H9DXI0"/>
<keyword evidence="1" id="KW-0520">NAD</keyword>
<dbReference type="EMBL" id="FOFB01000006">
    <property type="protein sequence ID" value="SEQ18042.1"/>
    <property type="molecule type" value="Genomic_DNA"/>
</dbReference>
<gene>
    <name evidence="3" type="ORF">SAMN05444359_106165</name>
</gene>
<evidence type="ECO:0000256" key="1">
    <source>
        <dbReference type="ARBA" id="ARBA00023027"/>
    </source>
</evidence>
<evidence type="ECO:0000313" key="4">
    <source>
        <dbReference type="Proteomes" id="UP000199021"/>
    </source>
</evidence>
<dbReference type="SUPFAM" id="SSF51735">
    <property type="entry name" value="NAD(P)-binding Rossmann-fold domains"/>
    <property type="match status" value="1"/>
</dbReference>
<dbReference type="InterPro" id="IPR001509">
    <property type="entry name" value="Epimerase_deHydtase"/>
</dbReference>
<sequence length="339" mass="37894">MTKILVTGSAGFIGHHLAIKLAEAGLEVVGIDNLNDYYDPGLKWSRLAEAGIARQDVESGEEAVSTKYPAYSFRKIGLEDKQAIEKLFEDHQFAKVCNLAAQAGVRYSLSNPSAYIDSNISGFVNILESCRKTGVKHLVYASSSSVYGLNDKVPFAEADPVDQPASLYAATKRSNELLAHVYSHLYQLPVTGLRFFTVYGPWGRPDMAYSLFSDAILNDRPIKVFNHGEMSRDFTYVDDIVEGLYRVLCQPRPPQEGVASRVYNIGKGQPVNLLTFIEMIEECLGVKAKKEYLGMQPGDVEKTYADTSALERDYNYKANTTLDKGIPAFVRWYREYYNV</sequence>
<dbReference type="Gene3D" id="3.40.50.720">
    <property type="entry name" value="NAD(P)-binding Rossmann-like Domain"/>
    <property type="match status" value="1"/>
</dbReference>
<organism evidence="3 4">
    <name type="scientific">Neolewinella agarilytica</name>
    <dbReference type="NCBI Taxonomy" id="478744"/>
    <lineage>
        <taxon>Bacteria</taxon>
        <taxon>Pseudomonadati</taxon>
        <taxon>Bacteroidota</taxon>
        <taxon>Saprospiria</taxon>
        <taxon>Saprospirales</taxon>
        <taxon>Lewinellaceae</taxon>
        <taxon>Neolewinella</taxon>
    </lineage>
</organism>
<dbReference type="PANTHER" id="PTHR43574">
    <property type="entry name" value="EPIMERASE-RELATED"/>
    <property type="match status" value="1"/>
</dbReference>
<dbReference type="PRINTS" id="PR01713">
    <property type="entry name" value="NUCEPIMERASE"/>
</dbReference>
<keyword evidence="4" id="KW-1185">Reference proteome</keyword>
<dbReference type="Proteomes" id="UP000199021">
    <property type="component" value="Unassembled WGS sequence"/>
</dbReference>
<dbReference type="AlphaFoldDB" id="A0A1H9DXI0"/>
<feature type="domain" description="NAD-dependent epimerase/dehydratase" evidence="2">
    <location>
        <begin position="4"/>
        <end position="266"/>
    </location>
</feature>
<dbReference type="Gene3D" id="3.90.25.10">
    <property type="entry name" value="UDP-galactose 4-epimerase, domain 1"/>
    <property type="match status" value="1"/>
</dbReference>
<dbReference type="RefSeq" id="WP_090166854.1">
    <property type="nucleotide sequence ID" value="NZ_FOFB01000006.1"/>
</dbReference>
<protein>
    <submittedName>
        <fullName evidence="3">UDP-glucuronate 4-epimerase</fullName>
    </submittedName>
</protein>
<evidence type="ECO:0000259" key="2">
    <source>
        <dbReference type="Pfam" id="PF01370"/>
    </source>
</evidence>
<dbReference type="FunCoup" id="A0A1H9DXI0">
    <property type="interactions" value="299"/>
</dbReference>
<dbReference type="InterPro" id="IPR036291">
    <property type="entry name" value="NAD(P)-bd_dom_sf"/>
</dbReference>
<accession>A0A1H9DXI0</accession>